<feature type="compositionally biased region" description="Low complexity" evidence="1">
    <location>
        <begin position="112"/>
        <end position="126"/>
    </location>
</feature>
<proteinExistence type="predicted"/>
<accession>A0A5N6TPJ2</accession>
<evidence type="ECO:0000256" key="1">
    <source>
        <dbReference type="SAM" id="MobiDB-lite"/>
    </source>
</evidence>
<dbReference type="OrthoDB" id="2142961at2759"/>
<organism evidence="2 3">
    <name type="scientific">Aspergillus avenaceus</name>
    <dbReference type="NCBI Taxonomy" id="36643"/>
    <lineage>
        <taxon>Eukaryota</taxon>
        <taxon>Fungi</taxon>
        <taxon>Dikarya</taxon>
        <taxon>Ascomycota</taxon>
        <taxon>Pezizomycotina</taxon>
        <taxon>Eurotiomycetes</taxon>
        <taxon>Eurotiomycetidae</taxon>
        <taxon>Eurotiales</taxon>
        <taxon>Aspergillaceae</taxon>
        <taxon>Aspergillus</taxon>
        <taxon>Aspergillus subgen. Circumdati</taxon>
    </lineage>
</organism>
<sequence>MSTQSPTPPTPRGIRNNRRNPKRNMTPTTQKAVLLATPPSSPPRHMSPGGTATDSSVNLSKKKYGKSNKKPRDAPKASPAQRNGHRHTSSHANNATPQLKDSPHYAGPTFHASPAPSALPIPSFISKSMPDPELTTAQDVDGDLCEIGSECEVTPSKPRSRPHFQDGEPESTPLDFLFKAAVQARSSQAHRSPEAGFRACSPQMDSSKAQPKPKGSSGLFASEMESPEPRTAQIGPSFATSYKDRMDALRSTNSPSPPLAELDEEQRRAKTEALKNLLLNPRPQRPTSAAKPCHNHFDTLNEWPAAGSEVSHVTTPPRITSGPPSAPSYQSLQECNHYPAGNGWQMHIPNAYPVGPQPYGQYSIPRKERIPFIPVNSTNPGEVIPPPVGHEQLGFASHHAQVHYQSPVLQSMPTSTPTNVLDTKRIEDDLRRILKLDVSQGLTSNGIQSSYA</sequence>
<protein>
    <recommendedName>
        <fullName evidence="4">Proteophosphoglycan 5</fullName>
    </recommendedName>
</protein>
<evidence type="ECO:0000313" key="2">
    <source>
        <dbReference type="EMBL" id="KAE8148225.1"/>
    </source>
</evidence>
<dbReference type="Pfam" id="PF15365">
    <property type="entry name" value="PNRC"/>
    <property type="match status" value="1"/>
</dbReference>
<feature type="compositionally biased region" description="Pro residues" evidence="1">
    <location>
        <begin position="1"/>
        <end position="11"/>
    </location>
</feature>
<gene>
    <name evidence="2" type="ORF">BDV25DRAFT_158731</name>
</gene>
<dbReference type="PANTHER" id="PTHR35361">
    <property type="entry name" value="OS08G0443700 PROTEIN"/>
    <property type="match status" value="1"/>
</dbReference>
<name>A0A5N6TPJ2_ASPAV</name>
<feature type="compositionally biased region" description="Basic residues" evidence="1">
    <location>
        <begin position="60"/>
        <end position="69"/>
    </location>
</feature>
<evidence type="ECO:0008006" key="4">
    <source>
        <dbReference type="Google" id="ProtNLM"/>
    </source>
</evidence>
<dbReference type="Proteomes" id="UP000325780">
    <property type="component" value="Unassembled WGS sequence"/>
</dbReference>
<reference evidence="2 3" key="1">
    <citation type="submission" date="2019-04" db="EMBL/GenBank/DDBJ databases">
        <title>Friends and foes A comparative genomics study of 23 Aspergillus species from section Flavi.</title>
        <authorList>
            <consortium name="DOE Joint Genome Institute"/>
            <person name="Kjaerbolling I."/>
            <person name="Vesth T."/>
            <person name="Frisvad J.C."/>
            <person name="Nybo J.L."/>
            <person name="Theobald S."/>
            <person name="Kildgaard S."/>
            <person name="Isbrandt T."/>
            <person name="Kuo A."/>
            <person name="Sato A."/>
            <person name="Lyhne E.K."/>
            <person name="Kogle M.E."/>
            <person name="Wiebenga A."/>
            <person name="Kun R.S."/>
            <person name="Lubbers R.J."/>
            <person name="Makela M.R."/>
            <person name="Barry K."/>
            <person name="Chovatia M."/>
            <person name="Clum A."/>
            <person name="Daum C."/>
            <person name="Haridas S."/>
            <person name="He G."/>
            <person name="LaButti K."/>
            <person name="Lipzen A."/>
            <person name="Mondo S."/>
            <person name="Riley R."/>
            <person name="Salamov A."/>
            <person name="Simmons B.A."/>
            <person name="Magnuson J.K."/>
            <person name="Henrissat B."/>
            <person name="Mortensen U.H."/>
            <person name="Larsen T.O."/>
            <person name="Devries R.P."/>
            <person name="Grigoriev I.V."/>
            <person name="Machida M."/>
            <person name="Baker S.E."/>
            <person name="Andersen M.R."/>
        </authorList>
    </citation>
    <scope>NUCLEOTIDE SEQUENCE [LARGE SCALE GENOMIC DNA]</scope>
    <source>
        <strain evidence="2 3">IBT 18842</strain>
    </source>
</reference>
<feature type="region of interest" description="Disordered" evidence="1">
    <location>
        <begin position="1"/>
        <end position="236"/>
    </location>
</feature>
<evidence type="ECO:0000313" key="3">
    <source>
        <dbReference type="Proteomes" id="UP000325780"/>
    </source>
</evidence>
<feature type="compositionally biased region" description="Polar residues" evidence="1">
    <location>
        <begin position="90"/>
        <end position="99"/>
    </location>
</feature>
<feature type="region of interest" description="Disordered" evidence="1">
    <location>
        <begin position="308"/>
        <end position="329"/>
    </location>
</feature>
<dbReference type="AlphaFoldDB" id="A0A5N6TPJ2"/>
<dbReference type="InterPro" id="IPR028322">
    <property type="entry name" value="PNRC-like_rgn"/>
</dbReference>
<dbReference type="EMBL" id="ML742169">
    <property type="protein sequence ID" value="KAE8148225.1"/>
    <property type="molecule type" value="Genomic_DNA"/>
</dbReference>
<feature type="compositionally biased region" description="Polar residues" evidence="1">
    <location>
        <begin position="50"/>
        <end position="59"/>
    </location>
</feature>
<dbReference type="PANTHER" id="PTHR35361:SF1">
    <property type="entry name" value="OS08G0443700 PROTEIN"/>
    <property type="match status" value="1"/>
</dbReference>
<dbReference type="GO" id="GO:0016071">
    <property type="term" value="P:mRNA metabolic process"/>
    <property type="evidence" value="ECO:0007669"/>
    <property type="project" value="UniProtKB-ARBA"/>
</dbReference>
<keyword evidence="3" id="KW-1185">Reference proteome</keyword>